<keyword evidence="3" id="KW-1185">Reference proteome</keyword>
<organism evidence="2">
    <name type="scientific">Oryza glumipatula</name>
    <dbReference type="NCBI Taxonomy" id="40148"/>
    <lineage>
        <taxon>Eukaryota</taxon>
        <taxon>Viridiplantae</taxon>
        <taxon>Streptophyta</taxon>
        <taxon>Embryophyta</taxon>
        <taxon>Tracheophyta</taxon>
        <taxon>Spermatophyta</taxon>
        <taxon>Magnoliopsida</taxon>
        <taxon>Liliopsida</taxon>
        <taxon>Poales</taxon>
        <taxon>Poaceae</taxon>
        <taxon>BOP clade</taxon>
        <taxon>Oryzoideae</taxon>
        <taxon>Oryzeae</taxon>
        <taxon>Oryzinae</taxon>
        <taxon>Oryza</taxon>
    </lineage>
</organism>
<name>A0A0D9YZF3_9ORYZ</name>
<protein>
    <submittedName>
        <fullName evidence="2">Uncharacterized protein</fullName>
    </submittedName>
</protein>
<evidence type="ECO:0000313" key="3">
    <source>
        <dbReference type="Proteomes" id="UP000026961"/>
    </source>
</evidence>
<sequence>MCGFCFGNSPSLVTGGVMLAGGGEGPDSCSSGRPEKNEYASNRKLHRTPKTLPPGFPTKYLGVILLIMSPRQLRQSASDMSGVHCASEKILGRRTCPGYR</sequence>
<evidence type="ECO:0000256" key="1">
    <source>
        <dbReference type="SAM" id="MobiDB-lite"/>
    </source>
</evidence>
<reference evidence="2" key="2">
    <citation type="submission" date="2018-05" db="EMBL/GenBank/DDBJ databases">
        <title>OgluRS3 (Oryza glumaepatula Reference Sequence Version 3).</title>
        <authorList>
            <person name="Zhang J."/>
            <person name="Kudrna D."/>
            <person name="Lee S."/>
            <person name="Talag J."/>
            <person name="Welchert J."/>
            <person name="Wing R.A."/>
        </authorList>
    </citation>
    <scope>NUCLEOTIDE SEQUENCE [LARGE SCALE GENOMIC DNA]</scope>
</reference>
<dbReference type="Proteomes" id="UP000026961">
    <property type="component" value="Chromosome 2"/>
</dbReference>
<evidence type="ECO:0000313" key="2">
    <source>
        <dbReference type="EnsemblPlants" id="OGLUM02G36470.1"/>
    </source>
</evidence>
<feature type="region of interest" description="Disordered" evidence="1">
    <location>
        <begin position="23"/>
        <end position="52"/>
    </location>
</feature>
<dbReference type="EnsemblPlants" id="OGLUM02G36470.1">
    <property type="protein sequence ID" value="OGLUM02G36470.1"/>
    <property type="gene ID" value="OGLUM02G36470"/>
</dbReference>
<dbReference type="HOGENOM" id="CLU_2310467_0_0_1"/>
<proteinExistence type="predicted"/>
<reference evidence="2" key="1">
    <citation type="submission" date="2015-04" db="UniProtKB">
        <authorList>
            <consortium name="EnsemblPlants"/>
        </authorList>
    </citation>
    <scope>IDENTIFICATION</scope>
</reference>
<dbReference type="AlphaFoldDB" id="A0A0D9YZF3"/>
<dbReference type="Gramene" id="OGLUM02G36470.1">
    <property type="protein sequence ID" value="OGLUM02G36470.1"/>
    <property type="gene ID" value="OGLUM02G36470"/>
</dbReference>
<accession>A0A0D9YZF3</accession>